<dbReference type="InterPro" id="IPR055270">
    <property type="entry name" value="Glyco_tran_10_C"/>
</dbReference>
<dbReference type="InterPro" id="IPR031481">
    <property type="entry name" value="Glyco_tran_10_N"/>
</dbReference>
<evidence type="ECO:0000256" key="7">
    <source>
        <dbReference type="ARBA" id="ARBA00022968"/>
    </source>
</evidence>
<dbReference type="PANTHER" id="PTHR11929">
    <property type="entry name" value="ALPHA- 1,3 -FUCOSYLTRANSFERASE"/>
    <property type="match status" value="1"/>
</dbReference>
<evidence type="ECO:0000259" key="13">
    <source>
        <dbReference type="Pfam" id="PF17039"/>
    </source>
</evidence>
<name>A0ABP0F869_CLALP</name>
<evidence type="ECO:0000256" key="9">
    <source>
        <dbReference type="ARBA" id="ARBA00023136"/>
    </source>
</evidence>
<keyword evidence="9 11" id="KW-0472">Membrane</keyword>
<evidence type="ECO:0000256" key="10">
    <source>
        <dbReference type="ARBA" id="ARBA00023180"/>
    </source>
</evidence>
<dbReference type="EMBL" id="CAWYQH010000013">
    <property type="protein sequence ID" value="CAK8674640.1"/>
    <property type="molecule type" value="Genomic_DNA"/>
</dbReference>
<dbReference type="Pfam" id="PF00852">
    <property type="entry name" value="Glyco_transf_10"/>
    <property type="match status" value="1"/>
</dbReference>
<evidence type="ECO:0000256" key="11">
    <source>
        <dbReference type="RuleBase" id="RU003832"/>
    </source>
</evidence>
<keyword evidence="8 11" id="KW-1133">Transmembrane helix</keyword>
<dbReference type="InterPro" id="IPR001503">
    <property type="entry name" value="Glyco_trans_10"/>
</dbReference>
<protein>
    <recommendedName>
        <fullName evidence="11">Fucosyltransferase</fullName>
        <ecNumber evidence="11">2.4.1.-</ecNumber>
    </recommendedName>
</protein>
<dbReference type="Gene3D" id="3.40.50.11660">
    <property type="entry name" value="Glycosyl transferase family 10, C-terminal domain"/>
    <property type="match status" value="1"/>
</dbReference>
<accession>A0ABP0F869</accession>
<comment type="similarity">
    <text evidence="3 11">Belongs to the glycosyltransferase 10 family.</text>
</comment>
<evidence type="ECO:0000256" key="6">
    <source>
        <dbReference type="ARBA" id="ARBA00022692"/>
    </source>
</evidence>
<comment type="caution">
    <text evidence="14">The sequence shown here is derived from an EMBL/GenBank/DDBJ whole genome shotgun (WGS) entry which is preliminary data.</text>
</comment>
<evidence type="ECO:0000256" key="8">
    <source>
        <dbReference type="ARBA" id="ARBA00022989"/>
    </source>
</evidence>
<comment type="pathway">
    <text evidence="2">Protein modification; protein glycosylation.</text>
</comment>
<evidence type="ECO:0000256" key="3">
    <source>
        <dbReference type="ARBA" id="ARBA00008919"/>
    </source>
</evidence>
<keyword evidence="7" id="KW-0735">Signal-anchor</keyword>
<keyword evidence="15" id="KW-1185">Reference proteome</keyword>
<organism evidence="14 15">
    <name type="scientific">Clavelina lepadiformis</name>
    <name type="common">Light-bulb sea squirt</name>
    <name type="synonym">Ascidia lepadiformis</name>
    <dbReference type="NCBI Taxonomy" id="159417"/>
    <lineage>
        <taxon>Eukaryota</taxon>
        <taxon>Metazoa</taxon>
        <taxon>Chordata</taxon>
        <taxon>Tunicata</taxon>
        <taxon>Ascidiacea</taxon>
        <taxon>Aplousobranchia</taxon>
        <taxon>Clavelinidae</taxon>
        <taxon>Clavelina</taxon>
    </lineage>
</organism>
<comment type="subcellular location">
    <subcellularLocation>
        <location evidence="11">Golgi apparatus</location>
        <location evidence="11">Golgi stack membrane</location>
        <topology evidence="11">Single-pass type II membrane protein</topology>
    </subcellularLocation>
    <subcellularLocation>
        <location evidence="1">Membrane</location>
        <topology evidence="1">Single-pass membrane protein</topology>
    </subcellularLocation>
</comment>
<feature type="domain" description="Fucosyltransferase C-terminal" evidence="12">
    <location>
        <begin position="186"/>
        <end position="341"/>
    </location>
</feature>
<dbReference type="EC" id="2.4.1.-" evidence="11"/>
<keyword evidence="5 11" id="KW-0808">Transferase</keyword>
<gene>
    <name evidence="14" type="ORF">CVLEPA_LOCUS4323</name>
</gene>
<evidence type="ECO:0000256" key="5">
    <source>
        <dbReference type="ARBA" id="ARBA00022679"/>
    </source>
</evidence>
<dbReference type="SUPFAM" id="SSF53756">
    <property type="entry name" value="UDP-Glycosyltransferase/glycogen phosphorylase"/>
    <property type="match status" value="1"/>
</dbReference>
<dbReference type="Pfam" id="PF17039">
    <property type="entry name" value="Glyco_tran_10_N"/>
    <property type="match status" value="1"/>
</dbReference>
<proteinExistence type="inferred from homology"/>
<evidence type="ECO:0000256" key="1">
    <source>
        <dbReference type="ARBA" id="ARBA00004167"/>
    </source>
</evidence>
<reference evidence="14 15" key="1">
    <citation type="submission" date="2024-02" db="EMBL/GenBank/DDBJ databases">
        <authorList>
            <person name="Daric V."/>
            <person name="Darras S."/>
        </authorList>
    </citation>
    <scope>NUCLEOTIDE SEQUENCE [LARGE SCALE GENOMIC DNA]</scope>
</reference>
<evidence type="ECO:0000313" key="15">
    <source>
        <dbReference type="Proteomes" id="UP001642483"/>
    </source>
</evidence>
<evidence type="ECO:0000313" key="14">
    <source>
        <dbReference type="EMBL" id="CAK8674640.1"/>
    </source>
</evidence>
<keyword evidence="4 11" id="KW-0328">Glycosyltransferase</keyword>
<keyword evidence="6 11" id="KW-0812">Transmembrane</keyword>
<keyword evidence="11" id="KW-0333">Golgi apparatus</keyword>
<keyword evidence="10" id="KW-0325">Glycoprotein</keyword>
<feature type="domain" description="Fucosyltransferase N-terminal" evidence="13">
    <location>
        <begin position="55"/>
        <end position="165"/>
    </location>
</feature>
<sequence>MRSKTYCVLGTVVLFNFLYMFWLYQSMGYFDGSKTNNFQATSFNARPIAQPDGELLLFWGRRWGGKESWPPEGYKFGKCVATYERKYISKARAVIFHFTTLKDKDFPWTYHRANDQLYIFWNAETPGAVRKELSNAGTDVALFESGFFNWSMTYRTDADVYWGYGYRGDLLNYVSRGKDAVDIIIKSKKKLAVWITSNCKYTDVAKVRMEYVQAMEEFGLQITKLGKCFGSYLEENEKYQIIKEHKFYLAFENAMHCRDYISEKFWDNSLKSDSVPIVMGPVREDLLKVAPIDSYIYAEDYDSAAELVQYLLYLDENEEEYRKYFRWREDMSLTDDKMIATIEEKHPDIKPMRRPKGLCDAVLENKDIKVINSLTKVLVANDPEECLNSVH</sequence>
<feature type="transmembrane region" description="Helical" evidence="11">
    <location>
        <begin position="7"/>
        <end position="24"/>
    </location>
</feature>
<dbReference type="InterPro" id="IPR038577">
    <property type="entry name" value="GT10-like_C_sf"/>
</dbReference>
<dbReference type="PANTHER" id="PTHR11929:SF145">
    <property type="entry name" value="ALPHA-(1,3)-FUCOSYLTRANSFERASE FUT-1"/>
    <property type="match status" value="1"/>
</dbReference>
<evidence type="ECO:0000256" key="4">
    <source>
        <dbReference type="ARBA" id="ARBA00022676"/>
    </source>
</evidence>
<evidence type="ECO:0000256" key="2">
    <source>
        <dbReference type="ARBA" id="ARBA00004922"/>
    </source>
</evidence>
<evidence type="ECO:0000259" key="12">
    <source>
        <dbReference type="Pfam" id="PF00852"/>
    </source>
</evidence>
<dbReference type="Proteomes" id="UP001642483">
    <property type="component" value="Unassembled WGS sequence"/>
</dbReference>